<keyword evidence="2" id="KW-0646">Protease inhibitor</keyword>
<dbReference type="SUPFAM" id="SSF54403">
    <property type="entry name" value="Cystatin/monellin"/>
    <property type="match status" value="2"/>
</dbReference>
<dbReference type="Pfam" id="PF00031">
    <property type="entry name" value="Cystatin"/>
    <property type="match status" value="2"/>
</dbReference>
<evidence type="ECO:0000256" key="1">
    <source>
        <dbReference type="ARBA" id="ARBA00009403"/>
    </source>
</evidence>
<dbReference type="InterPro" id="IPR046350">
    <property type="entry name" value="Cystatin_sf"/>
</dbReference>
<feature type="domain" description="Cystatin" evidence="4">
    <location>
        <begin position="75"/>
        <end position="163"/>
    </location>
</feature>
<feature type="domain" description="Cystatin" evidence="4">
    <location>
        <begin position="6"/>
        <end position="62"/>
    </location>
</feature>
<dbReference type="CDD" id="cd00042">
    <property type="entry name" value="CY"/>
    <property type="match status" value="1"/>
</dbReference>
<dbReference type="Proteomes" id="UP000597762">
    <property type="component" value="Unassembled WGS sequence"/>
</dbReference>
<evidence type="ECO:0000256" key="3">
    <source>
        <dbReference type="ARBA" id="ARBA00022704"/>
    </source>
</evidence>
<sequence length="187" mass="20568">MTNSLNGLEIVKVVQAQIQVVSGFKYILTVQTRGKGMNGPATQECKVSIWIQSWLEKRTLTSMKCKPINALGMVGGWSETNFTDTVQKATNIGLELINSRCNCLFRKSITKVKKVQQKVVAGMMYKITIDIIESVCRNTEENAGKGVETCPGNDGAVAKECFGNTPVIKENCLVQGYICSKSIHRSQ</sequence>
<keyword evidence="6" id="KW-1185">Reference proteome</keyword>
<dbReference type="GO" id="GO:0005737">
    <property type="term" value="C:cytoplasm"/>
    <property type="evidence" value="ECO:0007669"/>
    <property type="project" value="TreeGrafter"/>
</dbReference>
<dbReference type="GO" id="GO:0005615">
    <property type="term" value="C:extracellular space"/>
    <property type="evidence" value="ECO:0007669"/>
    <property type="project" value="TreeGrafter"/>
</dbReference>
<protein>
    <recommendedName>
        <fullName evidence="4">Cystatin domain-containing protein</fullName>
    </recommendedName>
</protein>
<evidence type="ECO:0000256" key="2">
    <source>
        <dbReference type="ARBA" id="ARBA00022690"/>
    </source>
</evidence>
<evidence type="ECO:0000313" key="6">
    <source>
        <dbReference type="Proteomes" id="UP000597762"/>
    </source>
</evidence>
<comment type="similarity">
    <text evidence="1">Belongs to the cystatin family.</text>
</comment>
<organism evidence="5 6">
    <name type="scientific">Acanthosepion pharaonis</name>
    <name type="common">Pharaoh cuttlefish</name>
    <name type="synonym">Sepia pharaonis</name>
    <dbReference type="NCBI Taxonomy" id="158019"/>
    <lineage>
        <taxon>Eukaryota</taxon>
        <taxon>Metazoa</taxon>
        <taxon>Spiralia</taxon>
        <taxon>Lophotrochozoa</taxon>
        <taxon>Mollusca</taxon>
        <taxon>Cephalopoda</taxon>
        <taxon>Coleoidea</taxon>
        <taxon>Decapodiformes</taxon>
        <taxon>Sepiida</taxon>
        <taxon>Sepiina</taxon>
        <taxon>Sepiidae</taxon>
        <taxon>Acanthosepion</taxon>
    </lineage>
</organism>
<dbReference type="AlphaFoldDB" id="A0A812DVF6"/>
<gene>
    <name evidence="5" type="ORF">SPHA_59850</name>
</gene>
<dbReference type="Gene3D" id="3.10.450.10">
    <property type="match status" value="2"/>
</dbReference>
<reference evidence="5" key="1">
    <citation type="submission" date="2021-01" db="EMBL/GenBank/DDBJ databases">
        <authorList>
            <person name="Li R."/>
            <person name="Bekaert M."/>
        </authorList>
    </citation>
    <scope>NUCLEOTIDE SEQUENCE</scope>
    <source>
        <strain evidence="5">Farmed</strain>
    </source>
</reference>
<dbReference type="InterPro" id="IPR000010">
    <property type="entry name" value="Cystatin_dom"/>
</dbReference>
<dbReference type="GO" id="GO:0031982">
    <property type="term" value="C:vesicle"/>
    <property type="evidence" value="ECO:0007669"/>
    <property type="project" value="TreeGrafter"/>
</dbReference>
<evidence type="ECO:0000313" key="5">
    <source>
        <dbReference type="EMBL" id="CAE1307838.1"/>
    </source>
</evidence>
<dbReference type="PANTHER" id="PTHR46186:SF2">
    <property type="entry name" value="CYSTATIN"/>
    <property type="match status" value="1"/>
</dbReference>
<name>A0A812DVF6_ACAPH</name>
<dbReference type="GO" id="GO:0004869">
    <property type="term" value="F:cysteine-type endopeptidase inhibitor activity"/>
    <property type="evidence" value="ECO:0007669"/>
    <property type="project" value="UniProtKB-KW"/>
</dbReference>
<accession>A0A812DVF6</accession>
<dbReference type="EMBL" id="CAHIKZ030004146">
    <property type="protein sequence ID" value="CAE1307838.1"/>
    <property type="molecule type" value="Genomic_DNA"/>
</dbReference>
<comment type="caution">
    <text evidence="5">The sequence shown here is derived from an EMBL/GenBank/DDBJ whole genome shotgun (WGS) entry which is preliminary data.</text>
</comment>
<dbReference type="PANTHER" id="PTHR46186">
    <property type="entry name" value="CYSTATIN"/>
    <property type="match status" value="1"/>
</dbReference>
<evidence type="ECO:0000259" key="4">
    <source>
        <dbReference type="Pfam" id="PF00031"/>
    </source>
</evidence>
<keyword evidence="3" id="KW-0789">Thiol protease inhibitor</keyword>
<proteinExistence type="inferred from homology"/>
<dbReference type="OrthoDB" id="6131664at2759"/>